<protein>
    <submittedName>
        <fullName evidence="10">Glycosyltransferase family 39 protein</fullName>
    </submittedName>
</protein>
<comment type="caution">
    <text evidence="10">The sequence shown here is derived from an EMBL/GenBank/DDBJ whole genome shotgun (WGS) entry which is preliminary data.</text>
</comment>
<evidence type="ECO:0000256" key="1">
    <source>
        <dbReference type="ARBA" id="ARBA00004651"/>
    </source>
</evidence>
<feature type="transmembrane region" description="Helical" evidence="8">
    <location>
        <begin position="346"/>
        <end position="365"/>
    </location>
</feature>
<keyword evidence="7 8" id="KW-0472">Membrane</keyword>
<feature type="transmembrane region" description="Helical" evidence="8">
    <location>
        <begin position="372"/>
        <end position="391"/>
    </location>
</feature>
<keyword evidence="3" id="KW-0328">Glycosyltransferase</keyword>
<feature type="transmembrane region" description="Helical" evidence="8">
    <location>
        <begin position="29"/>
        <end position="49"/>
    </location>
</feature>
<name>A0ABT1SUA5_9FIRM</name>
<keyword evidence="4" id="KW-0808">Transferase</keyword>
<sequence length="513" mass="58668">METYQMKKEGPGLVHFAQRLWQVVLSRPAVVLAVMTAILCFVGNHLLVITDPVESNYALTAKEMLASGDYFSPRIFGNYWYDKPIFFYWELIAAFKLFGISDFAARFFPALFGIAGVLLAYAFTARLYDKKTGFFTGLILMTTVEYFYLSKAVITDMTLFVFYSACLMAFYIAYSEKKPAFYYAAYAFAGLSVLTKGPIGLLQPGLIILLFLLWRRDLKALLHIKMISGLLLFLAITAVWYVPMYLMHGDAFISQFIGVHNVLRATVSEHPKYDVWYYYSAIFLVGFIPWVFTLPLAWRDYGLTRKIAALWRQKKVSLPALSMKTQFLIVWAVTIFVTYQFMATKYMTYTFPYMIPIAIGFASYLKKYDRLVVNMAGIVLAIYVAVTYMVIIPQCQQASAYGVSQIVRTMADDQTTVVMFGGRYSVSQTYYSGHQAYRLAKADRIRDLLPGDISWNAKNVMPFMAIEDLPNHDKVLALVNDQDEAHFLQDVPGKWKWVGQKGVWVVYEKESDL</sequence>
<reference evidence="10 11" key="1">
    <citation type="submission" date="2022-06" db="EMBL/GenBank/DDBJ databases">
        <title>Isolation of gut microbiota from human fecal samples.</title>
        <authorList>
            <person name="Pamer E.G."/>
            <person name="Barat B."/>
            <person name="Waligurski E."/>
            <person name="Medina S."/>
            <person name="Paddock L."/>
            <person name="Mostad J."/>
        </authorList>
    </citation>
    <scope>NUCLEOTIDE SEQUENCE [LARGE SCALE GENOMIC DNA]</scope>
    <source>
        <strain evidence="10 11">DFI.1.1</strain>
    </source>
</reference>
<dbReference type="InterPro" id="IPR038731">
    <property type="entry name" value="RgtA/B/C-like"/>
</dbReference>
<accession>A0ABT1SUA5</accession>
<dbReference type="RefSeq" id="WP_082709375.1">
    <property type="nucleotide sequence ID" value="NZ_JAJCIO010000027.1"/>
</dbReference>
<feature type="transmembrane region" description="Helical" evidence="8">
    <location>
        <begin position="180"/>
        <end position="213"/>
    </location>
</feature>
<dbReference type="EMBL" id="JANGEW010000023">
    <property type="protein sequence ID" value="MCQ5343452.1"/>
    <property type="molecule type" value="Genomic_DNA"/>
</dbReference>
<comment type="subcellular location">
    <subcellularLocation>
        <location evidence="1">Cell membrane</location>
        <topology evidence="1">Multi-pass membrane protein</topology>
    </subcellularLocation>
</comment>
<dbReference type="InterPro" id="IPR050297">
    <property type="entry name" value="LipidA_mod_glycosyltrf_83"/>
</dbReference>
<organism evidence="10 11">
    <name type="scientific">Megasphaera massiliensis</name>
    <dbReference type="NCBI Taxonomy" id="1232428"/>
    <lineage>
        <taxon>Bacteria</taxon>
        <taxon>Bacillati</taxon>
        <taxon>Bacillota</taxon>
        <taxon>Negativicutes</taxon>
        <taxon>Veillonellales</taxon>
        <taxon>Veillonellaceae</taxon>
        <taxon>Megasphaera</taxon>
    </lineage>
</organism>
<feature type="transmembrane region" description="Helical" evidence="8">
    <location>
        <begin position="220"/>
        <end position="242"/>
    </location>
</feature>
<feature type="transmembrane region" description="Helical" evidence="8">
    <location>
        <begin position="276"/>
        <end position="298"/>
    </location>
</feature>
<evidence type="ECO:0000256" key="7">
    <source>
        <dbReference type="ARBA" id="ARBA00023136"/>
    </source>
</evidence>
<feature type="transmembrane region" description="Helical" evidence="8">
    <location>
        <begin position="110"/>
        <end position="128"/>
    </location>
</feature>
<dbReference type="Pfam" id="PF13231">
    <property type="entry name" value="PMT_2"/>
    <property type="match status" value="1"/>
</dbReference>
<dbReference type="PANTHER" id="PTHR33908">
    <property type="entry name" value="MANNOSYLTRANSFERASE YKCB-RELATED"/>
    <property type="match status" value="1"/>
</dbReference>
<evidence type="ECO:0000313" key="10">
    <source>
        <dbReference type="EMBL" id="MCQ5343452.1"/>
    </source>
</evidence>
<evidence type="ECO:0000313" key="11">
    <source>
        <dbReference type="Proteomes" id="UP001206692"/>
    </source>
</evidence>
<evidence type="ECO:0000259" key="9">
    <source>
        <dbReference type="Pfam" id="PF13231"/>
    </source>
</evidence>
<dbReference type="Proteomes" id="UP001206692">
    <property type="component" value="Unassembled WGS sequence"/>
</dbReference>
<gene>
    <name evidence="10" type="ORF">NE675_10535</name>
</gene>
<keyword evidence="11" id="KW-1185">Reference proteome</keyword>
<evidence type="ECO:0000256" key="4">
    <source>
        <dbReference type="ARBA" id="ARBA00022679"/>
    </source>
</evidence>
<keyword evidence="2" id="KW-1003">Cell membrane</keyword>
<feature type="transmembrane region" description="Helical" evidence="8">
    <location>
        <begin position="157"/>
        <end position="174"/>
    </location>
</feature>
<dbReference type="PANTHER" id="PTHR33908:SF3">
    <property type="entry name" value="UNDECAPRENYL PHOSPHATE-ALPHA-4-AMINO-4-DEOXY-L-ARABINOSE ARABINOSYL TRANSFERASE"/>
    <property type="match status" value="1"/>
</dbReference>
<evidence type="ECO:0000256" key="5">
    <source>
        <dbReference type="ARBA" id="ARBA00022692"/>
    </source>
</evidence>
<feature type="domain" description="Glycosyltransferase RgtA/B/C/D-like" evidence="9">
    <location>
        <begin position="82"/>
        <end position="240"/>
    </location>
</feature>
<keyword evidence="5 8" id="KW-0812">Transmembrane</keyword>
<evidence type="ECO:0000256" key="6">
    <source>
        <dbReference type="ARBA" id="ARBA00022989"/>
    </source>
</evidence>
<evidence type="ECO:0000256" key="8">
    <source>
        <dbReference type="SAM" id="Phobius"/>
    </source>
</evidence>
<feature type="transmembrane region" description="Helical" evidence="8">
    <location>
        <begin position="318"/>
        <end position="340"/>
    </location>
</feature>
<evidence type="ECO:0000256" key="3">
    <source>
        <dbReference type="ARBA" id="ARBA00022676"/>
    </source>
</evidence>
<proteinExistence type="predicted"/>
<evidence type="ECO:0000256" key="2">
    <source>
        <dbReference type="ARBA" id="ARBA00022475"/>
    </source>
</evidence>
<keyword evidence="6 8" id="KW-1133">Transmembrane helix</keyword>